<dbReference type="InterPro" id="IPR018247">
    <property type="entry name" value="EF_Hand_1_Ca_BS"/>
</dbReference>
<evidence type="ECO:0000256" key="4">
    <source>
        <dbReference type="ARBA" id="ARBA00022989"/>
    </source>
</evidence>
<dbReference type="OrthoDB" id="418383at2759"/>
<dbReference type="SUPFAM" id="SSF81324">
    <property type="entry name" value="Voltage-gated potassium channels"/>
    <property type="match status" value="1"/>
</dbReference>
<feature type="compositionally biased region" description="Basic and acidic residues" evidence="7">
    <location>
        <begin position="1470"/>
        <end position="1479"/>
    </location>
</feature>
<keyword evidence="3" id="KW-0106">Calcium</keyword>
<feature type="transmembrane region" description="Helical" evidence="8">
    <location>
        <begin position="840"/>
        <end position="859"/>
    </location>
</feature>
<evidence type="ECO:0000256" key="1">
    <source>
        <dbReference type="ARBA" id="ARBA00004141"/>
    </source>
</evidence>
<accession>A0A812U7B4</accession>
<evidence type="ECO:0000256" key="8">
    <source>
        <dbReference type="SAM" id="Phobius"/>
    </source>
</evidence>
<dbReference type="GO" id="GO:0043190">
    <property type="term" value="C:ATP-binding cassette (ABC) transporter complex"/>
    <property type="evidence" value="ECO:0007669"/>
    <property type="project" value="InterPro"/>
</dbReference>
<evidence type="ECO:0000313" key="10">
    <source>
        <dbReference type="EMBL" id="CAE7558945.1"/>
    </source>
</evidence>
<keyword evidence="11" id="KW-1185">Reference proteome</keyword>
<reference evidence="10" key="1">
    <citation type="submission" date="2021-02" db="EMBL/GenBank/DDBJ databases">
        <authorList>
            <person name="Dougan E. K."/>
            <person name="Rhodes N."/>
            <person name="Thang M."/>
            <person name="Chan C."/>
        </authorList>
    </citation>
    <scope>NUCLEOTIDE SEQUENCE</scope>
</reference>
<dbReference type="Pfam" id="PF00520">
    <property type="entry name" value="Ion_trans"/>
    <property type="match status" value="1"/>
</dbReference>
<dbReference type="PROSITE" id="PS50222">
    <property type="entry name" value="EF_HAND_2"/>
    <property type="match status" value="2"/>
</dbReference>
<evidence type="ECO:0000256" key="3">
    <source>
        <dbReference type="ARBA" id="ARBA00022837"/>
    </source>
</evidence>
<keyword evidence="6" id="KW-0175">Coiled coil</keyword>
<dbReference type="SUPFAM" id="SSF53850">
    <property type="entry name" value="Periplasmic binding protein-like II"/>
    <property type="match status" value="1"/>
</dbReference>
<feature type="transmembrane region" description="Helical" evidence="8">
    <location>
        <begin position="734"/>
        <end position="758"/>
    </location>
</feature>
<dbReference type="InterPro" id="IPR027359">
    <property type="entry name" value="Volt_channel_dom_sf"/>
</dbReference>
<keyword evidence="4 8" id="KW-1133">Transmembrane helix</keyword>
<dbReference type="SUPFAM" id="SSF47473">
    <property type="entry name" value="EF-hand"/>
    <property type="match status" value="1"/>
</dbReference>
<dbReference type="SUPFAM" id="SSF57184">
    <property type="entry name" value="Growth factor receptor domain"/>
    <property type="match status" value="1"/>
</dbReference>
<keyword evidence="5 8" id="KW-0472">Membrane</keyword>
<dbReference type="InterPro" id="IPR011992">
    <property type="entry name" value="EF-hand-dom_pair"/>
</dbReference>
<dbReference type="PANTHER" id="PTHR46967:SF1">
    <property type="entry name" value="KERATIN-ASSOCIATED PROTEIN 16-1-LIKE"/>
    <property type="match status" value="1"/>
</dbReference>
<feature type="transmembrane region" description="Helical" evidence="8">
    <location>
        <begin position="68"/>
        <end position="87"/>
    </location>
</feature>
<dbReference type="InterPro" id="IPR009030">
    <property type="entry name" value="Growth_fac_rcpt_cys_sf"/>
</dbReference>
<comment type="caution">
    <text evidence="10">The sequence shown here is derived from an EMBL/GenBank/DDBJ whole genome shotgun (WGS) entry which is preliminary data.</text>
</comment>
<evidence type="ECO:0000256" key="6">
    <source>
        <dbReference type="SAM" id="Coils"/>
    </source>
</evidence>
<dbReference type="InterPro" id="IPR005821">
    <property type="entry name" value="Ion_trans_dom"/>
</dbReference>
<dbReference type="InterPro" id="IPR002048">
    <property type="entry name" value="EF_hand_dom"/>
</dbReference>
<dbReference type="Proteomes" id="UP000649617">
    <property type="component" value="Unassembled WGS sequence"/>
</dbReference>
<dbReference type="Gene3D" id="1.10.287.70">
    <property type="match status" value="1"/>
</dbReference>
<keyword evidence="2 8" id="KW-0812">Transmembrane</keyword>
<dbReference type="CDD" id="cd00185">
    <property type="entry name" value="TNFRSF"/>
    <property type="match status" value="1"/>
</dbReference>
<feature type="coiled-coil region" evidence="6">
    <location>
        <begin position="1300"/>
        <end position="1327"/>
    </location>
</feature>
<evidence type="ECO:0000259" key="9">
    <source>
        <dbReference type="PROSITE" id="PS50222"/>
    </source>
</evidence>
<dbReference type="InterPro" id="IPR007210">
    <property type="entry name" value="ABC_Gly_betaine_transp_sub-bd"/>
</dbReference>
<proteinExistence type="predicted"/>
<gene>
    <name evidence="10" type="ORF">SPIL2461_LOCUS14921</name>
</gene>
<feature type="transmembrane region" description="Helical" evidence="8">
    <location>
        <begin position="1027"/>
        <end position="1048"/>
    </location>
</feature>
<feature type="transmembrane region" description="Helical" evidence="8">
    <location>
        <begin position="879"/>
        <end position="912"/>
    </location>
</feature>
<comment type="subcellular location">
    <subcellularLocation>
        <location evidence="1">Membrane</location>
        <topology evidence="1">Multi-pass membrane protein</topology>
    </subcellularLocation>
</comment>
<feature type="domain" description="EF-hand" evidence="9">
    <location>
        <begin position="1325"/>
        <end position="1360"/>
    </location>
</feature>
<feature type="domain" description="EF-hand" evidence="9">
    <location>
        <begin position="1368"/>
        <end position="1403"/>
    </location>
</feature>
<protein>
    <recommendedName>
        <fullName evidence="9">EF-hand domain-containing protein</fullName>
    </recommendedName>
</protein>
<dbReference type="Gene3D" id="2.10.50.10">
    <property type="entry name" value="Tumor Necrosis Factor Receptor, subunit A, domain 2"/>
    <property type="match status" value="1"/>
</dbReference>
<dbReference type="Gene3D" id="1.20.120.350">
    <property type="entry name" value="Voltage-gated potassium channels. Chain C"/>
    <property type="match status" value="1"/>
</dbReference>
<evidence type="ECO:0000256" key="5">
    <source>
        <dbReference type="ARBA" id="ARBA00023136"/>
    </source>
</evidence>
<dbReference type="InterPro" id="IPR011641">
    <property type="entry name" value="Tyr-kin_ephrin_A/B_rcpt-like"/>
</dbReference>
<dbReference type="EMBL" id="CAJNIZ010035335">
    <property type="protein sequence ID" value="CAE7558945.1"/>
    <property type="molecule type" value="Genomic_DNA"/>
</dbReference>
<dbReference type="CDD" id="cd00051">
    <property type="entry name" value="EFh"/>
    <property type="match status" value="1"/>
</dbReference>
<feature type="transmembrane region" description="Helical" evidence="8">
    <location>
        <begin position="701"/>
        <end position="722"/>
    </location>
</feature>
<feature type="transmembrane region" description="Helical" evidence="8">
    <location>
        <begin position="987"/>
        <end position="1007"/>
    </location>
</feature>
<dbReference type="GO" id="GO:0005216">
    <property type="term" value="F:monoatomic ion channel activity"/>
    <property type="evidence" value="ECO:0007669"/>
    <property type="project" value="InterPro"/>
</dbReference>
<feature type="transmembrane region" description="Helical" evidence="8">
    <location>
        <begin position="800"/>
        <end position="819"/>
    </location>
</feature>
<dbReference type="SMART" id="SM01411">
    <property type="entry name" value="Ephrin_rec_like"/>
    <property type="match status" value="2"/>
</dbReference>
<dbReference type="GO" id="GO:0005509">
    <property type="term" value="F:calcium ion binding"/>
    <property type="evidence" value="ECO:0007669"/>
    <property type="project" value="InterPro"/>
</dbReference>
<feature type="transmembrane region" description="Helical" evidence="8">
    <location>
        <begin position="34"/>
        <end position="56"/>
    </location>
</feature>
<dbReference type="Gene3D" id="1.10.238.10">
    <property type="entry name" value="EF-hand"/>
    <property type="match status" value="1"/>
</dbReference>
<organism evidence="10 11">
    <name type="scientific">Symbiodinium pilosum</name>
    <name type="common">Dinoflagellate</name>
    <dbReference type="NCBI Taxonomy" id="2952"/>
    <lineage>
        <taxon>Eukaryota</taxon>
        <taxon>Sar</taxon>
        <taxon>Alveolata</taxon>
        <taxon>Dinophyceae</taxon>
        <taxon>Suessiales</taxon>
        <taxon>Symbiodiniaceae</taxon>
        <taxon>Symbiodinium</taxon>
    </lineage>
</organism>
<dbReference type="Gene3D" id="3.40.190.10">
    <property type="entry name" value="Periplasmic binding protein-like II"/>
    <property type="match status" value="1"/>
</dbReference>
<feature type="transmembrane region" description="Helical" evidence="8">
    <location>
        <begin position="1240"/>
        <end position="1256"/>
    </location>
</feature>
<name>A0A812U7B4_SYMPI</name>
<feature type="transmembrane region" description="Helical" evidence="8">
    <location>
        <begin position="1208"/>
        <end position="1228"/>
    </location>
</feature>
<sequence>MQGATICLIMMNAIIIGLETDFPDKFSWDIVENIFLVLFTMELAIRIYCLGVYKFFNCRNNPDIAWNLFDFMLVSMGVLSLGLHFVAGSTDILARRNLRQANDESYPLGLWVNDWAAAYVTSAVVHILIEERLGYNVNETGPGPGSLNAFYALMGCSNPRDLDDRGCGPTTTYNHINMETWAEAYAAEWDEIQSQFPAMAPINAGSMGYGGQTSVFIAKDVQRRAFQQTGAMLDFYRGWDTSWSQPWLFFDNITSIKRGSVYRCNETRFFLDYPNKLYLKITGDEQGVERISENRTVALCPDDYFWLAPACRSTPSQCVPYLTGGAGWMLNEVMQKATSFNMPLAIGVAKEYSQLPREVTSAFYWWTPDPTFLDLDPIKISFPEYDFNAWNVGDKRSSVKDAPIDKLISQDLSALAPNVEDLVRNIRFQVEDVNIMMMDVLTNGSHLEAACRWLKSKPLAWESWLPDRTKCFPGYGLYDINRLDFVQNREDPTYLECRPCTSGRYSKPFDDIKGSTFACRPCDPGTAQPEFLALFCEPCEMGSYQNFSGQESCDRCGIGSYQDRKGSALCSLCPAGSVTLGLGSVSQSDCGCAAGYIAEQQGNLSCVACGEGLECPPMSSLSSLLSGKNEDLKDYVPYVRENFFSPVAQPLDIYRCLESGRCPGGRPGSCGGGSTSVACTDCPSRQNWGSDSCEDCSNLQVLGWIFVFLFVVVGLPSVYYLLTWQTTAKASVLFATTCAGGMTISTLQNIGIVGMMTVPFPLSVKGVFDFLQVFVLDIDKFAFSCVAGEAASVRYVATAAFFPVLVLWLCAFARLSWFFPRRFHWEPSKTKSMIGQIMQVSFSTMSSLALAPFACFSHPNGVHSILKYPGITCGSEDHGLMLAVGTTLLLVGVVGFLCICTWAAIMLPKWSLKAWNSRVRSFRFLVFRFRLDSWWFGVPLLLRGPLLSLPIVLATDHAPVQVCFCIVVLMTFLTVEARTWPWKVPLLNLCDCILSFCITMLVVSSALHLQAVQGLMKEFSDFLTTMFMSVLGVIMLLMVGMTCSAVVYRVALGGQKEFAIFNLQKVPSSATLSTQLQSLAEKLANMELKEMEIALSGMNVSDLNILIASVSLLSFEVLSLNEDGVVSGRKKLSEIEMLPENDNDLEECETQTSQTDLLAAPSSKAHEEFQRLSATNTCTVPPASAQNENGSSKQQGSMRVCSEPELEVTILASFMLYICAVILVRAYGRNTTEDDPFHEFFQAHFGSIPMTMFALFELITAPDLQPYREAMFANPPLIIFLVVFIILGSFGINGLLVALINESILEKNQARIEADRMDREAKRKTMQQRCGELFDELDANRNRVLPRDELKQCTDQIAELLESYGVNFQRPDLDQMFYVMDYSDTGIIERSEFIQGVVGLCDQIRPMSIMELHYQVSKTCGKVDQTEVKVDSLSKTIEHYEFKMDSVESSLKKLTDHLPKSSSPASPETTSRRTSRDLDTIQSVTFQQDAIPEWEEELDAEEIWSTQDNVESRASEGAVEAKVGSPNSECAGYNVAQDDVAANVFDTDKETGSGLQAMLAEHSKLLSATLEAVQAAYMPDKLIFVGAVASAGKQSGAALCSVRFSGFGT</sequence>
<feature type="transmembrane region" description="Helical" evidence="8">
    <location>
        <begin position="1277"/>
        <end position="1300"/>
    </location>
</feature>
<dbReference type="PROSITE" id="PS00018">
    <property type="entry name" value="EF_HAND_1"/>
    <property type="match status" value="1"/>
</dbReference>
<feature type="region of interest" description="Disordered" evidence="7">
    <location>
        <begin position="1454"/>
        <end position="1482"/>
    </location>
</feature>
<feature type="transmembrane region" description="Helical" evidence="8">
    <location>
        <begin position="958"/>
        <end position="975"/>
    </location>
</feature>
<evidence type="ECO:0000313" key="11">
    <source>
        <dbReference type="Proteomes" id="UP000649617"/>
    </source>
</evidence>
<dbReference type="Pfam" id="PF07699">
    <property type="entry name" value="Ephrin_rec_like"/>
    <property type="match status" value="1"/>
</dbReference>
<evidence type="ECO:0000256" key="2">
    <source>
        <dbReference type="ARBA" id="ARBA00022692"/>
    </source>
</evidence>
<evidence type="ECO:0000256" key="7">
    <source>
        <dbReference type="SAM" id="MobiDB-lite"/>
    </source>
</evidence>
<dbReference type="Pfam" id="PF04069">
    <property type="entry name" value="OpuAC"/>
    <property type="match status" value="1"/>
</dbReference>
<dbReference type="PANTHER" id="PTHR46967">
    <property type="entry name" value="INSULIN-LIKE GROWTH FACTOR BINDING PROTEIN,N-TERMINAL"/>
    <property type="match status" value="1"/>
</dbReference>